<dbReference type="AlphaFoldDB" id="A0A8S9HQD8"/>
<name>A0A8S9HQD8_BRACR</name>
<accession>A0A8S9HQD8</accession>
<dbReference type="OrthoDB" id="445712at2759"/>
<dbReference type="Proteomes" id="UP000712281">
    <property type="component" value="Unassembled WGS sequence"/>
</dbReference>
<dbReference type="EMBL" id="QGKW02001940">
    <property type="protein sequence ID" value="KAF2559350.1"/>
    <property type="molecule type" value="Genomic_DNA"/>
</dbReference>
<comment type="caution">
    <text evidence="1">The sequence shown here is derived from an EMBL/GenBank/DDBJ whole genome shotgun (WGS) entry which is preliminary data.</text>
</comment>
<organism evidence="1 2">
    <name type="scientific">Brassica cretica</name>
    <name type="common">Mustard</name>
    <dbReference type="NCBI Taxonomy" id="69181"/>
    <lineage>
        <taxon>Eukaryota</taxon>
        <taxon>Viridiplantae</taxon>
        <taxon>Streptophyta</taxon>
        <taxon>Embryophyta</taxon>
        <taxon>Tracheophyta</taxon>
        <taxon>Spermatophyta</taxon>
        <taxon>Magnoliopsida</taxon>
        <taxon>eudicotyledons</taxon>
        <taxon>Gunneridae</taxon>
        <taxon>Pentapetalae</taxon>
        <taxon>rosids</taxon>
        <taxon>malvids</taxon>
        <taxon>Brassicales</taxon>
        <taxon>Brassicaceae</taxon>
        <taxon>Brassiceae</taxon>
        <taxon>Brassica</taxon>
    </lineage>
</organism>
<protein>
    <submittedName>
        <fullName evidence="1">Uncharacterized protein</fullName>
    </submittedName>
</protein>
<gene>
    <name evidence="1" type="ORF">F2Q68_00017075</name>
</gene>
<evidence type="ECO:0000313" key="2">
    <source>
        <dbReference type="Proteomes" id="UP000712281"/>
    </source>
</evidence>
<sequence>MKESRRYGAAEMLSQSGSEDCGGAVVDWLLETMAIPGDRWFLETVAIHALLNCKEGRSCQREGTDLMISGNGSVSAVTYLSDLKLFEVVFVFPSSSELAPSEDCGSLCKAYLEAMWSLIQTPELAKFNIHDYHNNEIHILQVINIHRTTERFLSLIHSLELKSGAQLDNLDWATDIVEHWKSISLMIHIPETSKIRVLTCTPL</sequence>
<evidence type="ECO:0000313" key="1">
    <source>
        <dbReference type="EMBL" id="KAF2559350.1"/>
    </source>
</evidence>
<reference evidence="1" key="1">
    <citation type="submission" date="2019-12" db="EMBL/GenBank/DDBJ databases">
        <title>Genome sequencing and annotation of Brassica cretica.</title>
        <authorList>
            <person name="Studholme D.J."/>
            <person name="Sarris P.F."/>
        </authorList>
    </citation>
    <scope>NUCLEOTIDE SEQUENCE</scope>
    <source>
        <strain evidence="1">PFS-001/15</strain>
        <tissue evidence="1">Leaf</tissue>
    </source>
</reference>
<proteinExistence type="predicted"/>